<gene>
    <name evidence="1" type="ORF">HJG44_21840</name>
</gene>
<evidence type="ECO:0000313" key="2">
    <source>
        <dbReference type="Proteomes" id="UP000564885"/>
    </source>
</evidence>
<comment type="caution">
    <text evidence="1">The sequence shown here is derived from an EMBL/GenBank/DDBJ whole genome shotgun (WGS) entry which is preliminary data.</text>
</comment>
<dbReference type="RefSeq" id="WP_171220512.1">
    <property type="nucleotide sequence ID" value="NZ_JABEPP010000007.1"/>
</dbReference>
<sequence>MGERTVTVYSVGEALSLRLADIRPEHLKAMAEGIRKRARHCPWNPFPADSPWGRKIEEAYARQQAGRLALQEDRNG</sequence>
<dbReference type="Proteomes" id="UP000564885">
    <property type="component" value="Unassembled WGS sequence"/>
</dbReference>
<dbReference type="AlphaFoldDB" id="A0A849IC75"/>
<reference evidence="1 2" key="1">
    <citation type="submission" date="2020-04" db="EMBL/GenBank/DDBJ databases">
        <title>Enterovirga sp. isolate from soil.</title>
        <authorList>
            <person name="Chea S."/>
            <person name="Kim D.-U."/>
        </authorList>
    </citation>
    <scope>NUCLEOTIDE SEQUENCE [LARGE SCALE GENOMIC DNA]</scope>
    <source>
        <strain evidence="1 2">DB1703</strain>
    </source>
</reference>
<dbReference type="EMBL" id="JABEPP010000007">
    <property type="protein sequence ID" value="NNM75008.1"/>
    <property type="molecule type" value="Genomic_DNA"/>
</dbReference>
<name>A0A849IC75_9HYPH</name>
<evidence type="ECO:0000313" key="1">
    <source>
        <dbReference type="EMBL" id="NNM75008.1"/>
    </source>
</evidence>
<accession>A0A849IC75</accession>
<keyword evidence="2" id="KW-1185">Reference proteome</keyword>
<protein>
    <submittedName>
        <fullName evidence="1">Uncharacterized protein</fullName>
    </submittedName>
</protein>
<organism evidence="1 2">
    <name type="scientific">Enterovirga aerilata</name>
    <dbReference type="NCBI Taxonomy" id="2730920"/>
    <lineage>
        <taxon>Bacteria</taxon>
        <taxon>Pseudomonadati</taxon>
        <taxon>Pseudomonadota</taxon>
        <taxon>Alphaproteobacteria</taxon>
        <taxon>Hyphomicrobiales</taxon>
        <taxon>Methylobacteriaceae</taxon>
        <taxon>Enterovirga</taxon>
    </lineage>
</organism>
<proteinExistence type="predicted"/>